<evidence type="ECO:0000313" key="2">
    <source>
        <dbReference type="Proteomes" id="UP000011761"/>
    </source>
</evidence>
<dbReference type="HOGENOM" id="CLU_879936_0_0_1"/>
<dbReference type="KEGG" id="bcom:BAUCODRAFT_150917"/>
<dbReference type="RefSeq" id="XP_007679694.1">
    <property type="nucleotide sequence ID" value="XM_007681504.1"/>
</dbReference>
<sequence>MTERTVLEWAPKGKPGVAAASDDVEELAVLVDVAKVLEARDDVVEAGLVVVGTGVDEAAALVLVVEGEDELDCEADEVLGFAVLELLVGVDELLKRELDEVGEEVATVLEAGSAAVVRALVVVSDEELDVRALETDGLAFAALLEGAELLTAGLLEADAPAFATLVDGVELLTVRLEAAADDTADELVTDGDPLDEPLPELEVVDAVEVLAVDGSELLDEALPELIADDEGAADDETAPAEDAPDTAPEPPVAGVACAVPLVAEALTLPDAEDVLETVVVGLELAGTELDKPLDTPLAVAPAEDAVDELEEVPAVA</sequence>
<reference evidence="1 2" key="1">
    <citation type="journal article" date="2012" name="PLoS Pathog.">
        <title>Diverse lifestyles and strategies of plant pathogenesis encoded in the genomes of eighteen Dothideomycetes fungi.</title>
        <authorList>
            <person name="Ohm R.A."/>
            <person name="Feau N."/>
            <person name="Henrissat B."/>
            <person name="Schoch C.L."/>
            <person name="Horwitz B.A."/>
            <person name="Barry K.W."/>
            <person name="Condon B.J."/>
            <person name="Copeland A.C."/>
            <person name="Dhillon B."/>
            <person name="Glaser F."/>
            <person name="Hesse C.N."/>
            <person name="Kosti I."/>
            <person name="LaButti K."/>
            <person name="Lindquist E.A."/>
            <person name="Lucas S."/>
            <person name="Salamov A.A."/>
            <person name="Bradshaw R.E."/>
            <person name="Ciuffetti L."/>
            <person name="Hamelin R.C."/>
            <person name="Kema G.H.J."/>
            <person name="Lawrence C."/>
            <person name="Scott J.A."/>
            <person name="Spatafora J.W."/>
            <person name="Turgeon B.G."/>
            <person name="de Wit P.J.G.M."/>
            <person name="Zhong S."/>
            <person name="Goodwin S.B."/>
            <person name="Grigoriev I.V."/>
        </authorList>
    </citation>
    <scope>NUCLEOTIDE SEQUENCE [LARGE SCALE GENOMIC DNA]</scope>
    <source>
        <strain evidence="1 2">UAMH 10762</strain>
    </source>
</reference>
<dbReference type="GeneID" id="19109092"/>
<protein>
    <submittedName>
        <fullName evidence="1">Uncharacterized protein</fullName>
    </submittedName>
</protein>
<name>M2N4I4_BAUPA</name>
<proteinExistence type="predicted"/>
<keyword evidence="2" id="KW-1185">Reference proteome</keyword>
<dbReference type="AlphaFoldDB" id="M2N4I4"/>
<accession>M2N4I4</accession>
<dbReference type="Proteomes" id="UP000011761">
    <property type="component" value="Unassembled WGS sequence"/>
</dbReference>
<dbReference type="EMBL" id="KB445560">
    <property type="protein sequence ID" value="EMC93625.1"/>
    <property type="molecule type" value="Genomic_DNA"/>
</dbReference>
<evidence type="ECO:0000313" key="1">
    <source>
        <dbReference type="EMBL" id="EMC93625.1"/>
    </source>
</evidence>
<organism evidence="1 2">
    <name type="scientific">Baudoinia panamericana (strain UAMH 10762)</name>
    <name type="common">Angels' share fungus</name>
    <name type="synonym">Baudoinia compniacensis (strain UAMH 10762)</name>
    <dbReference type="NCBI Taxonomy" id="717646"/>
    <lineage>
        <taxon>Eukaryota</taxon>
        <taxon>Fungi</taxon>
        <taxon>Dikarya</taxon>
        <taxon>Ascomycota</taxon>
        <taxon>Pezizomycotina</taxon>
        <taxon>Dothideomycetes</taxon>
        <taxon>Dothideomycetidae</taxon>
        <taxon>Mycosphaerellales</taxon>
        <taxon>Teratosphaeriaceae</taxon>
        <taxon>Baudoinia</taxon>
    </lineage>
</organism>
<gene>
    <name evidence="1" type="ORF">BAUCODRAFT_150917</name>
</gene>